<name>A0ACC2SU71_9FUNG</name>
<evidence type="ECO:0000313" key="1">
    <source>
        <dbReference type="EMBL" id="KAJ9065721.1"/>
    </source>
</evidence>
<proteinExistence type="predicted"/>
<reference evidence="1" key="1">
    <citation type="submission" date="2022-04" db="EMBL/GenBank/DDBJ databases">
        <title>Genome of the entomopathogenic fungus Entomophthora muscae.</title>
        <authorList>
            <person name="Elya C."/>
            <person name="Lovett B.R."/>
            <person name="Lee E."/>
            <person name="Macias A.M."/>
            <person name="Hajek A.E."/>
            <person name="De Bivort B.L."/>
            <person name="Kasson M.T."/>
            <person name="De Fine Licht H.H."/>
            <person name="Stajich J.E."/>
        </authorList>
    </citation>
    <scope>NUCLEOTIDE SEQUENCE</scope>
    <source>
        <strain evidence="1">Berkeley</strain>
    </source>
</reference>
<dbReference type="EMBL" id="QTSX02004329">
    <property type="protein sequence ID" value="KAJ9065721.1"/>
    <property type="molecule type" value="Genomic_DNA"/>
</dbReference>
<sequence>MASALLAATPEPGIKERVNQSGEPFICGPRSFLWMAASTAPTQSHLAVSSQPCYLEHLPLSLDPHLLNTWGVWQGSTITAQAGSMLRTE</sequence>
<comment type="caution">
    <text evidence="1">The sequence shown here is derived from an EMBL/GenBank/DDBJ whole genome shotgun (WGS) entry which is preliminary data.</text>
</comment>
<protein>
    <submittedName>
        <fullName evidence="1">Uncharacterized protein</fullName>
    </submittedName>
</protein>
<gene>
    <name evidence="1" type="ORF">DSO57_1016806</name>
</gene>
<evidence type="ECO:0000313" key="2">
    <source>
        <dbReference type="Proteomes" id="UP001165960"/>
    </source>
</evidence>
<accession>A0ACC2SU71</accession>
<organism evidence="1 2">
    <name type="scientific">Entomophthora muscae</name>
    <dbReference type="NCBI Taxonomy" id="34485"/>
    <lineage>
        <taxon>Eukaryota</taxon>
        <taxon>Fungi</taxon>
        <taxon>Fungi incertae sedis</taxon>
        <taxon>Zoopagomycota</taxon>
        <taxon>Entomophthoromycotina</taxon>
        <taxon>Entomophthoromycetes</taxon>
        <taxon>Entomophthorales</taxon>
        <taxon>Entomophthoraceae</taxon>
        <taxon>Entomophthora</taxon>
    </lineage>
</organism>
<dbReference type="Proteomes" id="UP001165960">
    <property type="component" value="Unassembled WGS sequence"/>
</dbReference>
<keyword evidence="2" id="KW-1185">Reference proteome</keyword>